<proteinExistence type="predicted"/>
<evidence type="ECO:0000313" key="2">
    <source>
        <dbReference type="Proteomes" id="UP000292262"/>
    </source>
</evidence>
<protein>
    <submittedName>
        <fullName evidence="1">Uncharacterized protein</fullName>
    </submittedName>
</protein>
<gene>
    <name evidence="1" type="ORF">EV197_1625</name>
</gene>
<evidence type="ECO:0000313" key="1">
    <source>
        <dbReference type="EMBL" id="RZS93061.1"/>
    </source>
</evidence>
<dbReference type="EMBL" id="SGXE01000002">
    <property type="protein sequence ID" value="RZS93061.1"/>
    <property type="molecule type" value="Genomic_DNA"/>
</dbReference>
<dbReference type="Proteomes" id="UP000292262">
    <property type="component" value="Unassembled WGS sequence"/>
</dbReference>
<dbReference type="AlphaFoldDB" id="A0A4Q7NZW7"/>
<reference evidence="1 2" key="1">
    <citation type="submission" date="2019-02" db="EMBL/GenBank/DDBJ databases">
        <title>Genomic Encyclopedia of Type Strains, Phase IV (KMG-IV): sequencing the most valuable type-strain genomes for metagenomic binning, comparative biology and taxonomic classification.</title>
        <authorList>
            <person name="Goeker M."/>
        </authorList>
    </citation>
    <scope>NUCLEOTIDE SEQUENCE [LARGE SCALE GENOMIC DNA]</scope>
    <source>
        <strain evidence="1 2">DSM 17196</strain>
    </source>
</reference>
<accession>A0A4Q7NZW7</accession>
<comment type="caution">
    <text evidence="1">The sequence shown here is derived from an EMBL/GenBank/DDBJ whole genome shotgun (WGS) entry which is preliminary data.</text>
</comment>
<organism evidence="1 2">
    <name type="scientific">Aquimarina brevivitae</name>
    <dbReference type="NCBI Taxonomy" id="323412"/>
    <lineage>
        <taxon>Bacteria</taxon>
        <taxon>Pseudomonadati</taxon>
        <taxon>Bacteroidota</taxon>
        <taxon>Flavobacteriia</taxon>
        <taxon>Flavobacteriales</taxon>
        <taxon>Flavobacteriaceae</taxon>
        <taxon>Aquimarina</taxon>
    </lineage>
</organism>
<dbReference type="RefSeq" id="WP_130286214.1">
    <property type="nucleotide sequence ID" value="NZ_SGXE01000002.1"/>
</dbReference>
<name>A0A4Q7NZW7_9FLAO</name>
<dbReference type="OrthoDB" id="6710549at2"/>
<keyword evidence="2" id="KW-1185">Reference proteome</keyword>
<sequence>MFIPTLGTIRKMKNRKYLVYIVAFISISFFQCKSQTENKSNESEDTQNNKIYINPNYSGETIEPETYNVTGKVYNIFIFNETSNSISANEKVTIKPNESYVFKIPDTMGIALDNGIQFFFGETEGLEVIDNKIQVAGLGGEWLEKLNVPKSADWAFSILNPGEGDPIPE</sequence>